<accession>A0A7J6VXL8</accession>
<reference evidence="1 2" key="1">
    <citation type="submission" date="2020-06" db="EMBL/GenBank/DDBJ databases">
        <title>Transcriptomic and genomic resources for Thalictrum thalictroides and T. hernandezii: Facilitating candidate gene discovery in an emerging model plant lineage.</title>
        <authorList>
            <person name="Arias T."/>
            <person name="Riano-Pachon D.M."/>
            <person name="Di Stilio V.S."/>
        </authorList>
    </citation>
    <scope>NUCLEOTIDE SEQUENCE [LARGE SCALE GENOMIC DNA]</scope>
    <source>
        <strain evidence="2">cv. WT478/WT964</strain>
        <tissue evidence="1">Leaves</tissue>
    </source>
</reference>
<dbReference type="PANTHER" id="PTHR45947">
    <property type="entry name" value="SULFOQUINOVOSYL TRANSFERASE SQD2"/>
    <property type="match status" value="1"/>
</dbReference>
<gene>
    <name evidence="1" type="ORF">FRX31_021488</name>
</gene>
<dbReference type="Proteomes" id="UP000554482">
    <property type="component" value="Unassembled WGS sequence"/>
</dbReference>
<dbReference type="InterPro" id="IPR050194">
    <property type="entry name" value="Glycosyltransferase_grp1"/>
</dbReference>
<dbReference type="GO" id="GO:0046510">
    <property type="term" value="F:UDP-sulfoquinovose:DAG sulfoquinovosyltransferase activity"/>
    <property type="evidence" value="ECO:0007669"/>
    <property type="project" value="TreeGrafter"/>
</dbReference>
<dbReference type="OrthoDB" id="1783974at2759"/>
<dbReference type="EMBL" id="JABWDY010026159">
    <property type="protein sequence ID" value="KAF5188925.1"/>
    <property type="molecule type" value="Genomic_DNA"/>
</dbReference>
<organism evidence="1 2">
    <name type="scientific">Thalictrum thalictroides</name>
    <name type="common">Rue-anemone</name>
    <name type="synonym">Anemone thalictroides</name>
    <dbReference type="NCBI Taxonomy" id="46969"/>
    <lineage>
        <taxon>Eukaryota</taxon>
        <taxon>Viridiplantae</taxon>
        <taxon>Streptophyta</taxon>
        <taxon>Embryophyta</taxon>
        <taxon>Tracheophyta</taxon>
        <taxon>Spermatophyta</taxon>
        <taxon>Magnoliopsida</taxon>
        <taxon>Ranunculales</taxon>
        <taxon>Ranunculaceae</taxon>
        <taxon>Thalictroideae</taxon>
        <taxon>Thalictrum</taxon>
    </lineage>
</organism>
<dbReference type="Gene3D" id="3.40.50.2000">
    <property type="entry name" value="Glycogen Phosphorylase B"/>
    <property type="match status" value="1"/>
</dbReference>
<evidence type="ECO:0000313" key="2">
    <source>
        <dbReference type="Proteomes" id="UP000554482"/>
    </source>
</evidence>
<dbReference type="AlphaFoldDB" id="A0A7J6VXL8"/>
<name>A0A7J6VXL8_THATH</name>
<dbReference type="SUPFAM" id="SSF53756">
    <property type="entry name" value="UDP-Glycosyltransferase/glycogen phosphorylase"/>
    <property type="match status" value="1"/>
</dbReference>
<comment type="caution">
    <text evidence="1">The sequence shown here is derived from an EMBL/GenBank/DDBJ whole genome shotgun (WGS) entry which is preliminary data.</text>
</comment>
<proteinExistence type="predicted"/>
<keyword evidence="2" id="KW-1185">Reference proteome</keyword>
<dbReference type="GO" id="GO:0016020">
    <property type="term" value="C:membrane"/>
    <property type="evidence" value="ECO:0007669"/>
    <property type="project" value="GOC"/>
</dbReference>
<dbReference type="GO" id="GO:0009247">
    <property type="term" value="P:glycolipid biosynthetic process"/>
    <property type="evidence" value="ECO:0007669"/>
    <property type="project" value="TreeGrafter"/>
</dbReference>
<evidence type="ECO:0000313" key="1">
    <source>
        <dbReference type="EMBL" id="KAF5188925.1"/>
    </source>
</evidence>
<dbReference type="PANTHER" id="PTHR45947:SF3">
    <property type="entry name" value="SULFOQUINOVOSYL TRANSFERASE SQD2"/>
    <property type="match status" value="1"/>
</dbReference>
<keyword evidence="1" id="KW-0808">Transferase</keyword>
<sequence length="50" mass="5670">MRLRISNGEPEKPLIIHVGRLGVEKSLDLVKKIMDRLPKVRIAFIGDGPY</sequence>
<protein>
    <submittedName>
        <fullName evidence="1">Sulfoquinovosyl transferase SQD2-like</fullName>
    </submittedName>
</protein>
<dbReference type="GO" id="GO:0009941">
    <property type="term" value="C:chloroplast envelope"/>
    <property type="evidence" value="ECO:0007669"/>
    <property type="project" value="TreeGrafter"/>
</dbReference>
<feature type="non-terminal residue" evidence="1">
    <location>
        <position position="1"/>
    </location>
</feature>
<dbReference type="GO" id="GO:0046506">
    <property type="term" value="P:sulfolipid biosynthetic process"/>
    <property type="evidence" value="ECO:0007669"/>
    <property type="project" value="TreeGrafter"/>
</dbReference>